<dbReference type="EMBL" id="WHWB01034341">
    <property type="protein sequence ID" value="KAJ7411267.1"/>
    <property type="molecule type" value="Genomic_DNA"/>
</dbReference>
<sequence>MFVASDAASTCGVKILAERGDLNPFLTQPALTVRIVSIHEVHLGTPLKSVKVPLNGIPSLKQANHTTQFGVICTLPEGALNPPIIDEDIK</sequence>
<proteinExistence type="predicted"/>
<evidence type="ECO:0000313" key="1">
    <source>
        <dbReference type="EMBL" id="KAJ7411267.1"/>
    </source>
</evidence>
<organism evidence="1 2">
    <name type="scientific">Willisornis vidua</name>
    <name type="common">Xingu scale-backed antbird</name>
    <dbReference type="NCBI Taxonomy" id="1566151"/>
    <lineage>
        <taxon>Eukaryota</taxon>
        <taxon>Metazoa</taxon>
        <taxon>Chordata</taxon>
        <taxon>Craniata</taxon>
        <taxon>Vertebrata</taxon>
        <taxon>Euteleostomi</taxon>
        <taxon>Archelosauria</taxon>
        <taxon>Archosauria</taxon>
        <taxon>Dinosauria</taxon>
        <taxon>Saurischia</taxon>
        <taxon>Theropoda</taxon>
        <taxon>Coelurosauria</taxon>
        <taxon>Aves</taxon>
        <taxon>Neognathae</taxon>
        <taxon>Neoaves</taxon>
        <taxon>Telluraves</taxon>
        <taxon>Australaves</taxon>
        <taxon>Passeriformes</taxon>
        <taxon>Thamnophilidae</taxon>
        <taxon>Willisornis</taxon>
    </lineage>
</organism>
<dbReference type="Proteomes" id="UP001145742">
    <property type="component" value="Unassembled WGS sequence"/>
</dbReference>
<accession>A0ABQ9CYT1</accession>
<gene>
    <name evidence="1" type="ORF">WISP_103562</name>
</gene>
<protein>
    <submittedName>
        <fullName evidence="1">Uncharacterized protein</fullName>
    </submittedName>
</protein>
<comment type="caution">
    <text evidence="1">The sequence shown here is derived from an EMBL/GenBank/DDBJ whole genome shotgun (WGS) entry which is preliminary data.</text>
</comment>
<reference evidence="1" key="1">
    <citation type="submission" date="2019-10" db="EMBL/GenBank/DDBJ databases">
        <authorList>
            <person name="Soares A.E.R."/>
            <person name="Aleixo A."/>
            <person name="Schneider P."/>
            <person name="Miyaki C.Y."/>
            <person name="Schneider M.P."/>
            <person name="Mello C."/>
            <person name="Vasconcelos A.T.R."/>
        </authorList>
    </citation>
    <scope>NUCLEOTIDE SEQUENCE</scope>
    <source>
        <tissue evidence="1">Muscle</tissue>
    </source>
</reference>
<keyword evidence="2" id="KW-1185">Reference proteome</keyword>
<name>A0ABQ9CYT1_9PASS</name>
<evidence type="ECO:0000313" key="2">
    <source>
        <dbReference type="Proteomes" id="UP001145742"/>
    </source>
</evidence>